<dbReference type="Proteomes" id="UP000032142">
    <property type="component" value="Unassembled WGS sequence"/>
</dbReference>
<protein>
    <submittedName>
        <fullName evidence="1">Uncharacterized protein</fullName>
    </submittedName>
</protein>
<organism evidence="1 2">
    <name type="scientific">Gossypium arboreum</name>
    <name type="common">Tree cotton</name>
    <name type="synonym">Gossypium nanking</name>
    <dbReference type="NCBI Taxonomy" id="29729"/>
    <lineage>
        <taxon>Eukaryota</taxon>
        <taxon>Viridiplantae</taxon>
        <taxon>Streptophyta</taxon>
        <taxon>Embryophyta</taxon>
        <taxon>Tracheophyta</taxon>
        <taxon>Spermatophyta</taxon>
        <taxon>Magnoliopsida</taxon>
        <taxon>eudicotyledons</taxon>
        <taxon>Gunneridae</taxon>
        <taxon>Pentapetalae</taxon>
        <taxon>rosids</taxon>
        <taxon>malvids</taxon>
        <taxon>Malvales</taxon>
        <taxon>Malvaceae</taxon>
        <taxon>Malvoideae</taxon>
        <taxon>Gossypium</taxon>
    </lineage>
</organism>
<keyword evidence="2" id="KW-1185">Reference proteome</keyword>
<sequence>MACENKYIMSVSTSCSTPATVSGKGCYIWWYQSYGLVGFQTNLACVKV</sequence>
<accession>A0A0B0PMW3</accession>
<gene>
    <name evidence="1" type="ORF">F383_31814</name>
</gene>
<reference evidence="2" key="1">
    <citation type="submission" date="2014-09" db="EMBL/GenBank/DDBJ databases">
        <authorList>
            <person name="Mudge J."/>
            <person name="Ramaraj T."/>
            <person name="Lindquist I.E."/>
            <person name="Bharti A.K."/>
            <person name="Sundararajan A."/>
            <person name="Cameron C.T."/>
            <person name="Woodward J.E."/>
            <person name="May G.D."/>
            <person name="Brubaker C."/>
            <person name="Broadhvest J."/>
            <person name="Wilkins T.A."/>
        </authorList>
    </citation>
    <scope>NUCLEOTIDE SEQUENCE</scope>
    <source>
        <strain evidence="2">cv. AKA8401</strain>
    </source>
</reference>
<dbReference type="AlphaFoldDB" id="A0A0B0PMW3"/>
<evidence type="ECO:0000313" key="1">
    <source>
        <dbReference type="EMBL" id="KHG26315.1"/>
    </source>
</evidence>
<name>A0A0B0PMW3_GOSAR</name>
<evidence type="ECO:0000313" key="2">
    <source>
        <dbReference type="Proteomes" id="UP000032142"/>
    </source>
</evidence>
<proteinExistence type="predicted"/>
<dbReference type="EMBL" id="KN436030">
    <property type="protein sequence ID" value="KHG26315.1"/>
    <property type="molecule type" value="Genomic_DNA"/>
</dbReference>